<dbReference type="SUPFAM" id="SSF49785">
    <property type="entry name" value="Galactose-binding domain-like"/>
    <property type="match status" value="2"/>
</dbReference>
<comment type="caution">
    <text evidence="4">The sequence shown here is derived from an EMBL/GenBank/DDBJ whole genome shotgun (WGS) entry which is preliminary data.</text>
</comment>
<dbReference type="EMBL" id="JBHTJZ010000012">
    <property type="protein sequence ID" value="MFD0959960.1"/>
    <property type="molecule type" value="Genomic_DNA"/>
</dbReference>
<dbReference type="Gene3D" id="2.60.120.260">
    <property type="entry name" value="Galactose-binding domain-like"/>
    <property type="match status" value="2"/>
</dbReference>
<sequence>MKNTIMRSFYLTVLLFMFGIVFFAVSTMAANYYVDATAGSDSNNGTSTASPWKTLTKVNSMTFQPGDTIFLKKGEAWTGRLWPKGSGSQGAPITIDAYGTGNAPHINGNGQESAVYLYNQQYWEIKNLEITNNNGTSSRRLGIYVVNEDAGTLEHIHIVGNNVHDVYGDNVKDGNGSGGIKIRTIAGNVKSNYNGILIDGNVVGPRVDRTGIDVNSDYWCRPDSGCTGTYNWYPSTDVMIQNNYVADVGGDGIVPMATLGAIVQYNTVNGFNMRSGTPNAGIWAWNADHTVIQYNEAFNGHTTRDGQGFDIDYGQTGTIVQYNYSHDNDGGFILICQPGGAKNDGGIVRYNISQNDYERVFHLIGPTTNTQVYNNTIYLPAGSTTQPINVGSWGGYTQSISFYNNIWHLDGAGSWLGIANAGTFNFNYNTIYGVHTAGEPADPNKLTANPWLAGPGTGTNRTAVDGYKLLTGSPAIGTGMLVSNNGGKDYWGNTVSSSAAPNRGAYNGSGVQGTPPSPLIVHNGGFETGALGPWGNWNTASVVAGNARSGSYALQLAGGPGSSEQVVQVQPNTTYTLSGYARTTNSSEQVRIGVKNYGGTETYAVITSTSYTKGTVTFTTGASHTTATIYVYKPSGAAYAYGDDLSIATTASISNSGFESGTLSPWTNWNTASVAANNARSGSYALRLAGGPGSAEQVIPLQPSTTYTLSGYAKTATASQPVRIGVKNYGGAEVYAVISSTSYTQGSVTFTTGSSNTTATIYVFKPSGSSDAYSDDLTITQ</sequence>
<gene>
    <name evidence="4" type="ORF">ACFQ2I_11200</name>
</gene>
<feature type="signal peptide" evidence="2">
    <location>
        <begin position="1"/>
        <end position="29"/>
    </location>
</feature>
<dbReference type="Gene3D" id="2.160.20.10">
    <property type="entry name" value="Single-stranded right-handed beta-helix, Pectin lyase-like"/>
    <property type="match status" value="1"/>
</dbReference>
<keyword evidence="1" id="KW-0378">Hydrolase</keyword>
<evidence type="ECO:0000256" key="1">
    <source>
        <dbReference type="ARBA" id="ARBA00022801"/>
    </source>
</evidence>
<evidence type="ECO:0000256" key="2">
    <source>
        <dbReference type="SAM" id="SignalP"/>
    </source>
</evidence>
<evidence type="ECO:0000313" key="5">
    <source>
        <dbReference type="Proteomes" id="UP001596989"/>
    </source>
</evidence>
<reference evidence="5" key="1">
    <citation type="journal article" date="2019" name="Int. J. Syst. Evol. Microbiol.">
        <title>The Global Catalogue of Microorganisms (GCM) 10K type strain sequencing project: providing services to taxonomists for standard genome sequencing and annotation.</title>
        <authorList>
            <consortium name="The Broad Institute Genomics Platform"/>
            <consortium name="The Broad Institute Genome Sequencing Center for Infectious Disease"/>
            <person name="Wu L."/>
            <person name="Ma J."/>
        </authorList>
    </citation>
    <scope>NUCLEOTIDE SEQUENCE [LARGE SCALE GENOMIC DNA]</scope>
    <source>
        <strain evidence="5">CCUG 59129</strain>
    </source>
</reference>
<dbReference type="InterPro" id="IPR003305">
    <property type="entry name" value="CenC_carb-bd"/>
</dbReference>
<protein>
    <submittedName>
        <fullName evidence="4">Carbohydrate binding domain-containing protein</fullName>
    </submittedName>
</protein>
<keyword evidence="5" id="KW-1185">Reference proteome</keyword>
<keyword evidence="2" id="KW-0732">Signal</keyword>
<dbReference type="SMART" id="SM00710">
    <property type="entry name" value="PbH1"/>
    <property type="match status" value="8"/>
</dbReference>
<proteinExistence type="predicted"/>
<dbReference type="InterPro" id="IPR006626">
    <property type="entry name" value="PbH1"/>
</dbReference>
<dbReference type="InterPro" id="IPR008979">
    <property type="entry name" value="Galactose-bd-like_sf"/>
</dbReference>
<accession>A0ABW3HRQ7</accession>
<dbReference type="InterPro" id="IPR011050">
    <property type="entry name" value="Pectin_lyase_fold/virulence"/>
</dbReference>
<dbReference type="InterPro" id="IPR012334">
    <property type="entry name" value="Pectin_lyas_fold"/>
</dbReference>
<evidence type="ECO:0000259" key="3">
    <source>
        <dbReference type="Pfam" id="PF02018"/>
    </source>
</evidence>
<dbReference type="Proteomes" id="UP001596989">
    <property type="component" value="Unassembled WGS sequence"/>
</dbReference>
<evidence type="ECO:0000313" key="4">
    <source>
        <dbReference type="EMBL" id="MFD0959960.1"/>
    </source>
</evidence>
<dbReference type="SUPFAM" id="SSF51126">
    <property type="entry name" value="Pectin lyase-like"/>
    <property type="match status" value="2"/>
</dbReference>
<feature type="domain" description="CBM-cenC" evidence="3">
    <location>
        <begin position="520"/>
        <end position="634"/>
    </location>
</feature>
<dbReference type="RefSeq" id="WP_377564273.1">
    <property type="nucleotide sequence ID" value="NZ_JBHTJZ010000012.1"/>
</dbReference>
<feature type="chain" id="PRO_5046911929" evidence="2">
    <location>
        <begin position="30"/>
        <end position="781"/>
    </location>
</feature>
<feature type="domain" description="CBM-cenC" evidence="3">
    <location>
        <begin position="651"/>
        <end position="766"/>
    </location>
</feature>
<dbReference type="Pfam" id="PF02018">
    <property type="entry name" value="CBM_4_9"/>
    <property type="match status" value="2"/>
</dbReference>
<name>A0ABW3HRQ7_9BACL</name>
<organism evidence="4 5">
    <name type="scientific">Paenibacillus chungangensis</name>
    <dbReference type="NCBI Taxonomy" id="696535"/>
    <lineage>
        <taxon>Bacteria</taxon>
        <taxon>Bacillati</taxon>
        <taxon>Bacillota</taxon>
        <taxon>Bacilli</taxon>
        <taxon>Bacillales</taxon>
        <taxon>Paenibacillaceae</taxon>
        <taxon>Paenibacillus</taxon>
    </lineage>
</organism>